<feature type="region of interest" description="Disordered" evidence="1">
    <location>
        <begin position="199"/>
        <end position="248"/>
    </location>
</feature>
<evidence type="ECO:0000313" key="2">
    <source>
        <dbReference type="EMBL" id="AGY76372.1"/>
    </source>
</evidence>
<accession>A0ABM5NV29</accession>
<evidence type="ECO:0000256" key="1">
    <source>
        <dbReference type="SAM" id="MobiDB-lite"/>
    </source>
</evidence>
<gene>
    <name evidence="2" type="ORF">CAETHG_2159</name>
</gene>
<protein>
    <recommendedName>
        <fullName evidence="4">Lipoprotein</fullName>
    </recommendedName>
</protein>
<feature type="compositionally biased region" description="Basic and acidic residues" evidence="1">
    <location>
        <begin position="199"/>
        <end position="225"/>
    </location>
</feature>
<reference evidence="3" key="1">
    <citation type="journal article" date="2014" name="Biotechnol. Biofuels">
        <title>Comparison of single-molecule sequencing and hybrid approaches for finishing the genome of Clostridium autoethanogenum and analysis of CRISPR systems in industrial relevant Clostridia.</title>
        <authorList>
            <person name="Brown S.D."/>
            <person name="Nagaraju S."/>
            <person name="Utturkar S."/>
            <person name="De Tissera S."/>
            <person name="Segovia S."/>
            <person name="Mitchell W."/>
            <person name="Land M.L."/>
            <person name="Dassanayake A."/>
            <person name="Kopke M."/>
        </authorList>
    </citation>
    <scope>NUCLEOTIDE SEQUENCE [LARGE SCALE GENOMIC DNA]</scope>
    <source>
        <strain evidence="3">DSM 10061</strain>
    </source>
</reference>
<feature type="compositionally biased region" description="Low complexity" evidence="1">
    <location>
        <begin position="226"/>
        <end position="242"/>
    </location>
</feature>
<evidence type="ECO:0008006" key="4">
    <source>
        <dbReference type="Google" id="ProtNLM"/>
    </source>
</evidence>
<keyword evidence="3" id="KW-1185">Reference proteome</keyword>
<organism evidence="2 3">
    <name type="scientific">Clostridium autoethanogenum DSM 10061</name>
    <dbReference type="NCBI Taxonomy" id="1341692"/>
    <lineage>
        <taxon>Bacteria</taxon>
        <taxon>Bacillati</taxon>
        <taxon>Bacillota</taxon>
        <taxon>Clostridia</taxon>
        <taxon>Eubacteriales</taxon>
        <taxon>Clostridiaceae</taxon>
        <taxon>Clostridium</taxon>
    </lineage>
</organism>
<sequence>MRKTIAIVVIVLCIIAIGIGGYKYKENKNYQKALIEQTRFTKYFKTVGSIDGTKVSNKDFIDKSISSSSITKNDLKQSHVEGNKYVVAYKFKHKDTKGIHDVEVDAYYYKKQNGDIFYKHNNMVFKQDGKVIDADWVISIALYDYYKANLSSSTGKAKSMIQNVISLKNKYKDLDLTDLSKADADNVINKDELAIAKEKATEEEQQRERAEEEKQRERKQIKDRISNSQNSNVQVNQNSNINTHPTQAEIDEFRRMWYENQLKDLKEHEARNAANQNK</sequence>
<proteinExistence type="predicted"/>
<name>A0ABM5NV29_9CLOT</name>
<evidence type="ECO:0000313" key="3">
    <source>
        <dbReference type="Proteomes" id="UP000017590"/>
    </source>
</evidence>
<dbReference type="Proteomes" id="UP000017590">
    <property type="component" value="Chromosome"/>
</dbReference>
<dbReference type="RefSeq" id="WP_013236748.1">
    <property type="nucleotide sequence ID" value="NC_022592.1"/>
</dbReference>
<dbReference type="EMBL" id="CP006763">
    <property type="protein sequence ID" value="AGY76372.1"/>
    <property type="molecule type" value="Genomic_DNA"/>
</dbReference>